<evidence type="ECO:0000313" key="4">
    <source>
        <dbReference type="EMBL" id="HIY66723.1"/>
    </source>
</evidence>
<dbReference type="SMART" id="SM00460">
    <property type="entry name" value="TGc"/>
    <property type="match status" value="1"/>
</dbReference>
<dbReference type="InterPro" id="IPR038765">
    <property type="entry name" value="Papain-like_cys_pep_sf"/>
</dbReference>
<feature type="transmembrane region" description="Helical" evidence="2">
    <location>
        <begin position="145"/>
        <end position="162"/>
    </location>
</feature>
<evidence type="ECO:0000256" key="1">
    <source>
        <dbReference type="SAM" id="MobiDB-lite"/>
    </source>
</evidence>
<dbReference type="InterPro" id="IPR021878">
    <property type="entry name" value="TgpA_N"/>
</dbReference>
<feature type="region of interest" description="Disordered" evidence="1">
    <location>
        <begin position="375"/>
        <end position="394"/>
    </location>
</feature>
<evidence type="ECO:0000256" key="2">
    <source>
        <dbReference type="SAM" id="Phobius"/>
    </source>
</evidence>
<dbReference type="AlphaFoldDB" id="A0A9D2CAE8"/>
<protein>
    <submittedName>
        <fullName evidence="4">Transglutaminase-like domain-containing protein</fullName>
    </submittedName>
</protein>
<feature type="transmembrane region" description="Helical" evidence="2">
    <location>
        <begin position="168"/>
        <end position="185"/>
    </location>
</feature>
<feature type="compositionally biased region" description="Pro residues" evidence="1">
    <location>
        <begin position="543"/>
        <end position="552"/>
    </location>
</feature>
<feature type="compositionally biased region" description="Basic and acidic residues" evidence="1">
    <location>
        <begin position="718"/>
        <end position="738"/>
    </location>
</feature>
<feature type="region of interest" description="Disordered" evidence="1">
    <location>
        <begin position="715"/>
        <end position="738"/>
    </location>
</feature>
<dbReference type="Gene3D" id="3.10.620.30">
    <property type="match status" value="1"/>
</dbReference>
<comment type="caution">
    <text evidence="4">The sequence shown here is derived from an EMBL/GenBank/DDBJ whole genome shotgun (WGS) entry which is preliminary data.</text>
</comment>
<evidence type="ECO:0000259" key="3">
    <source>
        <dbReference type="SMART" id="SM00460"/>
    </source>
</evidence>
<feature type="region of interest" description="Disordered" evidence="1">
    <location>
        <begin position="527"/>
        <end position="573"/>
    </location>
</feature>
<gene>
    <name evidence="4" type="ORF">H9830_10660</name>
</gene>
<feature type="transmembrane region" description="Helical" evidence="2">
    <location>
        <begin position="33"/>
        <end position="52"/>
    </location>
</feature>
<name>A0A9D2CAE8_9MICO</name>
<evidence type="ECO:0000313" key="5">
    <source>
        <dbReference type="Proteomes" id="UP000824005"/>
    </source>
</evidence>
<accession>A0A9D2CAE8</accession>
<dbReference type="Proteomes" id="UP000824005">
    <property type="component" value="Unassembled WGS sequence"/>
</dbReference>
<reference evidence="4" key="1">
    <citation type="journal article" date="2021" name="PeerJ">
        <title>Extensive microbial diversity within the chicken gut microbiome revealed by metagenomics and culture.</title>
        <authorList>
            <person name="Gilroy R."/>
            <person name="Ravi A."/>
            <person name="Getino M."/>
            <person name="Pursley I."/>
            <person name="Horton D.L."/>
            <person name="Alikhan N.F."/>
            <person name="Baker D."/>
            <person name="Gharbi K."/>
            <person name="Hall N."/>
            <person name="Watson M."/>
            <person name="Adriaenssens E.M."/>
            <person name="Foster-Nyarko E."/>
            <person name="Jarju S."/>
            <person name="Secka A."/>
            <person name="Antonio M."/>
            <person name="Oren A."/>
            <person name="Chaudhuri R.R."/>
            <person name="La Ragione R."/>
            <person name="Hildebrand F."/>
            <person name="Pallen M.J."/>
        </authorList>
    </citation>
    <scope>NUCLEOTIDE SEQUENCE</scope>
    <source>
        <strain evidence="4">ChiGjej1B1-98</strain>
    </source>
</reference>
<dbReference type="Pfam" id="PF11992">
    <property type="entry name" value="TgpA_N"/>
    <property type="match status" value="1"/>
</dbReference>
<organism evidence="4 5">
    <name type="scientific">Candidatus Agrococcus pullicola</name>
    <dbReference type="NCBI Taxonomy" id="2838429"/>
    <lineage>
        <taxon>Bacteria</taxon>
        <taxon>Bacillati</taxon>
        <taxon>Actinomycetota</taxon>
        <taxon>Actinomycetes</taxon>
        <taxon>Micrococcales</taxon>
        <taxon>Microbacteriaceae</taxon>
        <taxon>Agrococcus</taxon>
    </lineage>
</organism>
<dbReference type="InterPro" id="IPR002931">
    <property type="entry name" value="Transglutaminase-like"/>
</dbReference>
<proteinExistence type="predicted"/>
<dbReference type="SUPFAM" id="SSF54001">
    <property type="entry name" value="Cysteine proteinases"/>
    <property type="match status" value="1"/>
</dbReference>
<keyword evidence="2" id="KW-0812">Transmembrane</keyword>
<dbReference type="InterPro" id="IPR052901">
    <property type="entry name" value="Bact_TGase-like"/>
</dbReference>
<dbReference type="Pfam" id="PF01841">
    <property type="entry name" value="Transglut_core"/>
    <property type="match status" value="1"/>
</dbReference>
<feature type="transmembrane region" description="Helical" evidence="2">
    <location>
        <begin position="205"/>
        <end position="229"/>
    </location>
</feature>
<reference evidence="4" key="2">
    <citation type="submission" date="2021-04" db="EMBL/GenBank/DDBJ databases">
        <authorList>
            <person name="Gilroy R."/>
        </authorList>
    </citation>
    <scope>NUCLEOTIDE SEQUENCE</scope>
    <source>
        <strain evidence="4">ChiGjej1B1-98</strain>
    </source>
</reference>
<feature type="compositionally biased region" description="Polar residues" evidence="1">
    <location>
        <begin position="559"/>
        <end position="569"/>
    </location>
</feature>
<keyword evidence="2" id="KW-1133">Transmembrane helix</keyword>
<dbReference type="PANTHER" id="PTHR42736">
    <property type="entry name" value="PROTEIN-GLUTAMINE GAMMA-GLUTAMYLTRANSFERASE"/>
    <property type="match status" value="1"/>
</dbReference>
<keyword evidence="2" id="KW-0472">Membrane</keyword>
<sequence length="738" mass="79186">MISGRLAAASFYCIALAAATAMGYSIYATPQFWVATGVTMIAGALLAGAAYLRRWSALTQVGLTVAVLVVLAIPLAAPNTARGSGSAFETIVSVYTAIWTSWRRITTIDLPVGTDDGLLMAPIVLVLVSTVLGAGMILRTKHGELAMLMPLSVMFWALLWGPPVPAPLLLTIGFAIAVVASVASLRQARRRRRADRTVSSLPVRLVYGAFATLLAVSVGVGAATVASLGDRVVLREHPPLPRDSLQAASPLAEFRSNFQDPTRDQVLMTVTGVEDGDLISIASLSVYTGEVFAADTSRLIRTSGRATGEHADRQLGFTIQGYEGVWLPSVGEPESIAFAGPRSSDLSQSLMMADEGATTVALAGLREGDGYSLTVDSQDETPPISDLEPAGSVDRGNQLPLSALDWIAARSTIDQSPGESLQLLIDALEEEGYLSHGVEEDEPPSRAGHSSSRLDALFSAEFLVGDQEQFAAAAALMARELGFPSRVAVGFKPSDEGTVDIYGRDATAWVEILTDHGWVSIEVVPENTAPPESQDSAGLPSTQPQPPVPPALPEGGQPDSQQSGAQPSPVTDDATADPVWLAWTLRALGLLMLLALPFLIIVLMKFLRRRSRQFGGSTRDRAIGAWAEFTDAMIDRGAAAMGERTRLEYAEGDTRVEAFALAVDRAVFSREEPAEDLARGIWRQRDALVSDHDGTRSWWQRAQHRFSLRSLFGKPRRRAESHEWKRAQQEESVHSAGN</sequence>
<feature type="transmembrane region" description="Helical" evidence="2">
    <location>
        <begin position="119"/>
        <end position="138"/>
    </location>
</feature>
<feature type="transmembrane region" description="Helical" evidence="2">
    <location>
        <begin position="580"/>
        <end position="604"/>
    </location>
</feature>
<dbReference type="PANTHER" id="PTHR42736:SF1">
    <property type="entry name" value="PROTEIN-GLUTAMINE GAMMA-GLUTAMYLTRANSFERASE"/>
    <property type="match status" value="1"/>
</dbReference>
<dbReference type="EMBL" id="DXDC01000321">
    <property type="protein sequence ID" value="HIY66723.1"/>
    <property type="molecule type" value="Genomic_DNA"/>
</dbReference>
<feature type="domain" description="Transglutaminase-like" evidence="3">
    <location>
        <begin position="459"/>
        <end position="525"/>
    </location>
</feature>
<feature type="transmembrane region" description="Helical" evidence="2">
    <location>
        <begin position="57"/>
        <end position="77"/>
    </location>
</feature>